<name>A0A8H3GVX5_9AGAM</name>
<evidence type="ECO:0000259" key="2">
    <source>
        <dbReference type="SMART" id="SM00458"/>
    </source>
</evidence>
<sequence>MTITPGTYRIKNAKSWTTFDQSRKNHNVIHGWQERTDQQNQHWYVQRIGEAYHIKNVETGQYASVDGGHNSSKLHGSGNPSTWYLPQQDDGSVFITLAGTNYVVDLDMGKDENGTTIHLWEKTGAKQQKWFFEKINDNPGQQQQPYQQQQPQQQYQPPQQQQQPPQQTYQPPPQQQQPQQPQQPQEPPCPVSPGTYFLKNVKTGTVIDLSRGESNEGADVFGYDHNGGNNQKWQLQPTGNGQKMTLRNVQTNTYASFPGQSFAQGILVKSSNHPQEFTIVSADRGFYIQPVQQPGYVLDLVHGSEKNGTKICVWQNNQQDNQKWYFERA</sequence>
<protein>
    <recommendedName>
        <fullName evidence="2">Ricin B lectin domain-containing protein</fullName>
    </recommendedName>
</protein>
<dbReference type="InterPro" id="IPR035992">
    <property type="entry name" value="Ricin_B-like_lectins"/>
</dbReference>
<dbReference type="PROSITE" id="PS50231">
    <property type="entry name" value="RICIN_B_LECTIN"/>
    <property type="match status" value="2"/>
</dbReference>
<dbReference type="Gene3D" id="2.80.10.50">
    <property type="match status" value="2"/>
</dbReference>
<dbReference type="SMART" id="SM00458">
    <property type="entry name" value="RICIN"/>
    <property type="match status" value="1"/>
</dbReference>
<feature type="compositionally biased region" description="Low complexity" evidence="1">
    <location>
        <begin position="141"/>
        <end position="169"/>
    </location>
</feature>
<proteinExistence type="predicted"/>
<organism evidence="3 4">
    <name type="scientific">Rhizoctonia solani</name>
    <dbReference type="NCBI Taxonomy" id="456999"/>
    <lineage>
        <taxon>Eukaryota</taxon>
        <taxon>Fungi</taxon>
        <taxon>Dikarya</taxon>
        <taxon>Basidiomycota</taxon>
        <taxon>Agaricomycotina</taxon>
        <taxon>Agaricomycetes</taxon>
        <taxon>Cantharellales</taxon>
        <taxon>Ceratobasidiaceae</taxon>
        <taxon>Rhizoctonia</taxon>
    </lineage>
</organism>
<reference evidence="3" key="1">
    <citation type="submission" date="2021-01" db="EMBL/GenBank/DDBJ databases">
        <authorList>
            <person name="Kaushik A."/>
        </authorList>
    </citation>
    <scope>NUCLEOTIDE SEQUENCE</scope>
    <source>
        <strain evidence="3">AG4-R118</strain>
    </source>
</reference>
<dbReference type="CDD" id="cd23422">
    <property type="entry name" value="beta-trefoil_Ricin_MPL_CNL"/>
    <property type="match status" value="1"/>
</dbReference>
<evidence type="ECO:0000313" key="3">
    <source>
        <dbReference type="EMBL" id="CAE6469029.1"/>
    </source>
</evidence>
<gene>
    <name evidence="3" type="ORF">RDB_LOCUS103336</name>
</gene>
<comment type="caution">
    <text evidence="3">The sequence shown here is derived from an EMBL/GenBank/DDBJ whole genome shotgun (WGS) entry which is preliminary data.</text>
</comment>
<dbReference type="CDD" id="cd23455">
    <property type="entry name" value="beta-trefoil_Ricin_RSA"/>
    <property type="match status" value="1"/>
</dbReference>
<dbReference type="AlphaFoldDB" id="A0A8H3GVX5"/>
<evidence type="ECO:0000256" key="1">
    <source>
        <dbReference type="SAM" id="MobiDB-lite"/>
    </source>
</evidence>
<feature type="domain" description="Ricin B lectin" evidence="2">
    <location>
        <begin position="194"/>
        <end position="327"/>
    </location>
</feature>
<evidence type="ECO:0000313" key="4">
    <source>
        <dbReference type="Proteomes" id="UP000663888"/>
    </source>
</evidence>
<dbReference type="Proteomes" id="UP000663888">
    <property type="component" value="Unassembled WGS sequence"/>
</dbReference>
<dbReference type="Pfam" id="PF14200">
    <property type="entry name" value="RicinB_lectin_2"/>
    <property type="match status" value="2"/>
</dbReference>
<dbReference type="InterPro" id="IPR000772">
    <property type="entry name" value="Ricin_B_lectin"/>
</dbReference>
<dbReference type="SUPFAM" id="SSF50370">
    <property type="entry name" value="Ricin B-like lectins"/>
    <property type="match status" value="2"/>
</dbReference>
<feature type="region of interest" description="Disordered" evidence="1">
    <location>
        <begin position="137"/>
        <end position="197"/>
    </location>
</feature>
<dbReference type="EMBL" id="CAJMWX010001121">
    <property type="protein sequence ID" value="CAE6469029.1"/>
    <property type="molecule type" value="Genomic_DNA"/>
</dbReference>
<accession>A0A8H3GVX5</accession>